<gene>
    <name evidence="2" type="ORF">EPICR_170028</name>
</gene>
<dbReference type="PROSITE" id="PS50104">
    <property type="entry name" value="TIR"/>
    <property type="match status" value="1"/>
</dbReference>
<name>A0A484HIJ3_9BACT</name>
<dbReference type="Pfam" id="PF13676">
    <property type="entry name" value="TIR_2"/>
    <property type="match status" value="1"/>
</dbReference>
<dbReference type="InterPro" id="IPR035897">
    <property type="entry name" value="Toll_tir_struct_dom_sf"/>
</dbReference>
<dbReference type="SUPFAM" id="SSF52200">
    <property type="entry name" value="Toll/Interleukin receptor TIR domain"/>
    <property type="match status" value="1"/>
</dbReference>
<dbReference type="GO" id="GO:0007165">
    <property type="term" value="P:signal transduction"/>
    <property type="evidence" value="ECO:0007669"/>
    <property type="project" value="InterPro"/>
</dbReference>
<evidence type="ECO:0000313" key="2">
    <source>
        <dbReference type="EMBL" id="VEN73412.1"/>
    </source>
</evidence>
<proteinExistence type="predicted"/>
<accession>A0A484HIJ3</accession>
<evidence type="ECO:0000259" key="1">
    <source>
        <dbReference type="PROSITE" id="PS50104"/>
    </source>
</evidence>
<dbReference type="AlphaFoldDB" id="A0A484HIJ3"/>
<protein>
    <recommendedName>
        <fullName evidence="1">TIR domain-containing protein</fullName>
    </recommendedName>
</protein>
<sequence length="457" mass="52353">MTEEKFDVFISYNSKERDFVETIASYLIKELKLRVWFDDWDLIPGGKTIPNLENGMKLSNSCAVFLGKSGIGDWQQEEIDVVLGLQIKNKEFRVIPVLIPGGKKPEDGTILGNRKWIKFKGINDQKGLKKLIWGITGKKVEEREGNVDLPEPTKNDVSRPPDETLNHIKKKIRRILSQDKMKPFREALINVIYEQDKPPEIKVMMKGMMNDEKKGGDTSEKISDMLISEDIVDAICPIMDLAFQDCSNSIKDEGGDFDLVKYLWKNSLSIIGRLVMLSVDYEWVHENRDDFEIESIKFPVETEAGVEIVFTALKDSFARFGCDQDGTNVYGKGWMNSCGPDDGWETDGRLLSLERQIYRAVYKTDPPAELSELEIKKLNARIGRLNKKQEYHYICIRTNPDENAFNDIDVYHKLCSESHLPALKFVQMSIEKGDDVFIVSEIDLNGALLEFFENRPE</sequence>
<dbReference type="EMBL" id="CAACVI010000009">
    <property type="protein sequence ID" value="VEN73412.1"/>
    <property type="molecule type" value="Genomic_DNA"/>
</dbReference>
<dbReference type="Gene3D" id="3.40.50.10140">
    <property type="entry name" value="Toll/interleukin-1 receptor homology (TIR) domain"/>
    <property type="match status" value="1"/>
</dbReference>
<dbReference type="InterPro" id="IPR000157">
    <property type="entry name" value="TIR_dom"/>
</dbReference>
<reference evidence="2" key="1">
    <citation type="submission" date="2019-01" db="EMBL/GenBank/DDBJ databases">
        <authorList>
            <consortium name="Genoscope - CEA"/>
            <person name="William W."/>
        </authorList>
    </citation>
    <scope>NUCLEOTIDE SEQUENCE</scope>
    <source>
        <strain evidence="2">CR-1</strain>
    </source>
</reference>
<feature type="domain" description="TIR" evidence="1">
    <location>
        <begin position="4"/>
        <end position="139"/>
    </location>
</feature>
<organism evidence="2">
    <name type="scientific">uncultured Desulfobacteraceae bacterium</name>
    <dbReference type="NCBI Taxonomy" id="218296"/>
    <lineage>
        <taxon>Bacteria</taxon>
        <taxon>Pseudomonadati</taxon>
        <taxon>Thermodesulfobacteriota</taxon>
        <taxon>Desulfobacteria</taxon>
        <taxon>Desulfobacterales</taxon>
        <taxon>Desulfobacteraceae</taxon>
        <taxon>environmental samples</taxon>
    </lineage>
</organism>